<dbReference type="InterPro" id="IPR004242">
    <property type="entry name" value="Transposase_21"/>
</dbReference>
<dbReference type="AlphaFoldDB" id="A0A5D3BDR2"/>
<protein>
    <submittedName>
        <fullName evidence="1">Uncharacterized protein</fullName>
    </submittedName>
</protein>
<sequence>MFKNLENAKNLRWHAMDRKVDGIMRHPADTPSWRLIDHMWPTFGSEPRNLRLDPKQPGYDINTYLAPLIDDLKILWEEGVRCFDVHKEEYFTLRAEPYEVGDGYYVSVKKKWIRTWDDRRSARYEVKESAGFGERIVWVRWTNRLGPVGESAGWAGRASAKAGLYGRQRKHDSRQLRRIMAGRFRFGRGRRCGRGK</sequence>
<dbReference type="PANTHER" id="PTHR10775">
    <property type="entry name" value="OS08G0208400 PROTEIN"/>
    <property type="match status" value="1"/>
</dbReference>
<evidence type="ECO:0000313" key="1">
    <source>
        <dbReference type="EMBL" id="TYJ97990.1"/>
    </source>
</evidence>
<dbReference type="PANTHER" id="PTHR10775:SF180">
    <property type="entry name" value="TRANSPOSON, EN_SPM-LIKE, TRANSPOSASE-ASSOCIATED DOMAIN PROTEIN-RELATED"/>
    <property type="match status" value="1"/>
</dbReference>
<dbReference type="Pfam" id="PF02992">
    <property type="entry name" value="Transposase_21"/>
    <property type="match status" value="1"/>
</dbReference>
<proteinExistence type="predicted"/>
<dbReference type="EMBL" id="SSTD01018434">
    <property type="protein sequence ID" value="TYJ97990.1"/>
    <property type="molecule type" value="Genomic_DNA"/>
</dbReference>
<dbReference type="Proteomes" id="UP000321947">
    <property type="component" value="Unassembled WGS sequence"/>
</dbReference>
<gene>
    <name evidence="1" type="ORF">E5676_scaffold487G00110</name>
</gene>
<organism evidence="1 2">
    <name type="scientific">Cucumis melo var. makuwa</name>
    <name type="common">Oriental melon</name>
    <dbReference type="NCBI Taxonomy" id="1194695"/>
    <lineage>
        <taxon>Eukaryota</taxon>
        <taxon>Viridiplantae</taxon>
        <taxon>Streptophyta</taxon>
        <taxon>Embryophyta</taxon>
        <taxon>Tracheophyta</taxon>
        <taxon>Spermatophyta</taxon>
        <taxon>Magnoliopsida</taxon>
        <taxon>eudicotyledons</taxon>
        <taxon>Gunneridae</taxon>
        <taxon>Pentapetalae</taxon>
        <taxon>rosids</taxon>
        <taxon>fabids</taxon>
        <taxon>Cucurbitales</taxon>
        <taxon>Cucurbitaceae</taxon>
        <taxon>Benincaseae</taxon>
        <taxon>Cucumis</taxon>
    </lineage>
</organism>
<evidence type="ECO:0000313" key="2">
    <source>
        <dbReference type="Proteomes" id="UP000321947"/>
    </source>
</evidence>
<name>A0A5D3BDR2_CUCMM</name>
<reference evidence="1 2" key="1">
    <citation type="submission" date="2019-08" db="EMBL/GenBank/DDBJ databases">
        <title>Draft genome sequences of two oriental melons (Cucumis melo L. var makuwa).</title>
        <authorList>
            <person name="Kwon S.-Y."/>
        </authorList>
    </citation>
    <scope>NUCLEOTIDE SEQUENCE [LARGE SCALE GENOMIC DNA]</scope>
    <source>
        <strain evidence="2">cv. Chang Bougi</strain>
        <tissue evidence="1">Leaf</tissue>
    </source>
</reference>
<accession>A0A5D3BDR2</accession>
<comment type="caution">
    <text evidence="1">The sequence shown here is derived from an EMBL/GenBank/DDBJ whole genome shotgun (WGS) entry which is preliminary data.</text>
</comment>